<dbReference type="CDD" id="cd11715">
    <property type="entry name" value="THUMP_AdoMetMT"/>
    <property type="match status" value="1"/>
</dbReference>
<dbReference type="GO" id="GO:0005737">
    <property type="term" value="C:cytoplasm"/>
    <property type="evidence" value="ECO:0007669"/>
    <property type="project" value="UniProtKB-SubCell"/>
</dbReference>
<keyword evidence="3 6" id="KW-0489">Methyltransferase</keyword>
<evidence type="ECO:0000256" key="5">
    <source>
        <dbReference type="ARBA" id="ARBA00022691"/>
    </source>
</evidence>
<keyword evidence="4 6" id="KW-0808">Transferase</keyword>
<dbReference type="Pfam" id="PF10672">
    <property type="entry name" value="Methyltrans_SAM"/>
    <property type="match status" value="1"/>
</dbReference>
<dbReference type="InterPro" id="IPR019614">
    <property type="entry name" value="SAM-dep_methyl-trfase"/>
</dbReference>
<proteinExistence type="inferred from homology"/>
<dbReference type="GO" id="GO:0070043">
    <property type="term" value="F:rRNA (guanine-N7-)-methyltransferase activity"/>
    <property type="evidence" value="ECO:0007669"/>
    <property type="project" value="UniProtKB-UniRule"/>
</dbReference>
<dbReference type="Gene3D" id="3.30.750.80">
    <property type="entry name" value="RNA methyltransferase domain (HRMD) like"/>
    <property type="match status" value="1"/>
</dbReference>
<dbReference type="Pfam" id="PF22020">
    <property type="entry name" value="RlmL_1st"/>
    <property type="match status" value="1"/>
</dbReference>
<comment type="caution">
    <text evidence="10">The sequence shown here is derived from an EMBL/GenBank/DDBJ whole genome shotgun (WGS) entry which is preliminary data.</text>
</comment>
<dbReference type="InterPro" id="IPR029063">
    <property type="entry name" value="SAM-dependent_MTases_sf"/>
</dbReference>
<dbReference type="SUPFAM" id="SSF53335">
    <property type="entry name" value="S-adenosyl-L-methionine-dependent methyltransferases"/>
    <property type="match status" value="2"/>
</dbReference>
<evidence type="ECO:0000256" key="7">
    <source>
        <dbReference type="PROSITE-ProRule" id="PRU00529"/>
    </source>
</evidence>
<keyword evidence="2 6" id="KW-0698">rRNA processing</keyword>
<keyword evidence="5 6" id="KW-0949">S-adenosyl-L-methionine</keyword>
<accession>A0A6N7XNW8</accession>
<reference evidence="10 11" key="1">
    <citation type="submission" date="2019-08" db="EMBL/GenBank/DDBJ databases">
        <title>In-depth cultivation of the pig gut microbiome towards novel bacterial diversity and tailored functional studies.</title>
        <authorList>
            <person name="Wylensek D."/>
            <person name="Hitch T.C.A."/>
            <person name="Clavel T."/>
        </authorList>
    </citation>
    <scope>NUCLEOTIDE SEQUENCE [LARGE SCALE GENOMIC DNA]</scope>
    <source>
        <strain evidence="10 11">CA-Schmier-601-WT-1</strain>
    </source>
</reference>
<dbReference type="GO" id="GO:0003723">
    <property type="term" value="F:RNA binding"/>
    <property type="evidence" value="ECO:0007669"/>
    <property type="project" value="UniProtKB-UniRule"/>
</dbReference>
<dbReference type="Gene3D" id="3.40.50.150">
    <property type="entry name" value="Vaccinia Virus protein VP39"/>
    <property type="match status" value="2"/>
</dbReference>
<gene>
    <name evidence="10" type="primary">rlmKL</name>
    <name evidence="6" type="synonym">rlmL</name>
    <name evidence="10" type="ORF">FYJ68_06040</name>
</gene>
<sequence length="773" mass="84842">MQQLDQNAPTQDGQPRFVARCPKGFESLLAGELSSFGTPQVRPLRGQVSFGGTLTDAYGVCLWSRLASSVVLELGHVGAQSSDALYSGLYDIPWEDHVPMGATVAVDAHGTNDALRNSQFVALRAKDAIVDRLQGKRGVRPMVDTHSPDVRVSVRVSRDRAAVGIDLSGRPLFRRGYESTRSQRSGVVPLRPDYAAALLEVGGWWRACRDNDPALASLYCGTGTILAEAAGQALNRAPGLLRTSWGFTGWGGHDGDAWNALLDDARERAEEGEAHGCTLVAYEHRGNVQAEARQTLRAAGIHVEPRFVDAPQVPACVSEASGRSLLVADLSWIEADEVATQASALSALTAAITGLPQGTQAAVLSPNAMTDRVMGGSPVEETSVLVGRDEASIRLYDLAEAPERTTVELPGRGSTPVLVPTSEQFARRLAKVARLRAKWARREGIDCYRVYDADLPDYAVTIDLFQGSQIMPARGRRGRWLQVSEYAAPREIDPALARERLLDVLSIAPLALDVRPENTFVHVRTRSKGGSQYAEAGRGLADRRRASRPGQVPLPPGSHLIDEGGLVFEVNFSSRLDCGIFLDHRETRAMVREMAKQTMGSKRFLNLFAYTGTATCYAADGGAKHTTTVDMSAPSLDWARRNMERNGFVGEDHEFVQADVLRWVSDQRRTKNRWDLVFCDVPTFSNSSRMSGSWDVQRDHAELLIGISRLLTRNGVAVFSCNRRDFKPDVDYLARYGVKIEDVTAQTIPEDFSRNPKVHHCYLVRRTEIPTRP</sequence>
<feature type="region of interest" description="Disordered" evidence="8">
    <location>
        <begin position="531"/>
        <end position="556"/>
    </location>
</feature>
<dbReference type="InterPro" id="IPR017244">
    <property type="entry name" value="23SrRNA_methyltr_KL"/>
</dbReference>
<comment type="subcellular location">
    <subcellularLocation>
        <location evidence="6">Cytoplasm</location>
    </subcellularLocation>
</comment>
<dbReference type="PANTHER" id="PTHR47313">
    <property type="entry name" value="RIBOSOMAL RNA LARGE SUBUNIT METHYLTRANSFERASE K/L"/>
    <property type="match status" value="1"/>
</dbReference>
<comment type="catalytic activity">
    <reaction evidence="6">
        <text>guanosine(2069) in 23S rRNA + S-adenosyl-L-methionine = N(2)-methylguanosine(2069) in 23S rRNA + S-adenosyl-L-homocysteine + H(+)</text>
        <dbReference type="Rhea" id="RHEA:43772"/>
        <dbReference type="Rhea" id="RHEA-COMP:10688"/>
        <dbReference type="Rhea" id="RHEA-COMP:10689"/>
        <dbReference type="ChEBI" id="CHEBI:15378"/>
        <dbReference type="ChEBI" id="CHEBI:57856"/>
        <dbReference type="ChEBI" id="CHEBI:59789"/>
        <dbReference type="ChEBI" id="CHEBI:74269"/>
        <dbReference type="ChEBI" id="CHEBI:74481"/>
        <dbReference type="EC" id="2.1.1.264"/>
    </reaction>
</comment>
<evidence type="ECO:0000256" key="6">
    <source>
        <dbReference type="HAMAP-Rule" id="MF_01858"/>
    </source>
</evidence>
<dbReference type="PANTHER" id="PTHR47313:SF1">
    <property type="entry name" value="RIBOSOMAL RNA LARGE SUBUNIT METHYLTRANSFERASE K_L"/>
    <property type="match status" value="1"/>
</dbReference>
<dbReference type="Pfam" id="PF02926">
    <property type="entry name" value="THUMP"/>
    <property type="match status" value="1"/>
</dbReference>
<dbReference type="AlphaFoldDB" id="A0A6N7XNW8"/>
<keyword evidence="1 6" id="KW-0963">Cytoplasm</keyword>
<evidence type="ECO:0000256" key="3">
    <source>
        <dbReference type="ARBA" id="ARBA00022603"/>
    </source>
</evidence>
<evidence type="ECO:0000256" key="1">
    <source>
        <dbReference type="ARBA" id="ARBA00022490"/>
    </source>
</evidence>
<comment type="catalytic activity">
    <reaction evidence="6">
        <text>guanosine(2445) in 23S rRNA + S-adenosyl-L-methionine = N(2)-methylguanosine(2445) in 23S rRNA + S-adenosyl-L-homocysteine + H(+)</text>
        <dbReference type="Rhea" id="RHEA:42740"/>
        <dbReference type="Rhea" id="RHEA-COMP:10215"/>
        <dbReference type="Rhea" id="RHEA-COMP:10216"/>
        <dbReference type="ChEBI" id="CHEBI:15378"/>
        <dbReference type="ChEBI" id="CHEBI:57856"/>
        <dbReference type="ChEBI" id="CHEBI:59789"/>
        <dbReference type="ChEBI" id="CHEBI:74269"/>
        <dbReference type="ChEBI" id="CHEBI:74481"/>
        <dbReference type="EC" id="2.1.1.173"/>
    </reaction>
</comment>
<comment type="similarity">
    <text evidence="6">Belongs to the methyltransferase superfamily. RlmKL family.</text>
</comment>
<feature type="domain" description="THUMP" evidence="9">
    <location>
        <begin position="56"/>
        <end position="167"/>
    </location>
</feature>
<dbReference type="GO" id="GO:0052915">
    <property type="term" value="F:23S rRNA (guanine(2445)-N(2))-methyltransferase activity"/>
    <property type="evidence" value="ECO:0007669"/>
    <property type="project" value="UniProtKB-UniRule"/>
</dbReference>
<evidence type="ECO:0000313" key="10">
    <source>
        <dbReference type="EMBL" id="MST72664.1"/>
    </source>
</evidence>
<dbReference type="CDD" id="cd02440">
    <property type="entry name" value="AdoMet_MTases"/>
    <property type="match status" value="1"/>
</dbReference>
<dbReference type="PIRSF" id="PIRSF037618">
    <property type="entry name" value="RNA_Mtase_bacteria_prd"/>
    <property type="match status" value="1"/>
</dbReference>
<evidence type="ECO:0000256" key="2">
    <source>
        <dbReference type="ARBA" id="ARBA00022552"/>
    </source>
</evidence>
<dbReference type="Proteomes" id="UP000469325">
    <property type="component" value="Unassembled WGS sequence"/>
</dbReference>
<evidence type="ECO:0000256" key="8">
    <source>
        <dbReference type="SAM" id="MobiDB-lite"/>
    </source>
</evidence>
<comment type="function">
    <text evidence="6">Specifically methylates the guanine in position 2445 (m2G2445) and the guanine in position 2069 (m7G2069) of 23S rRNA.</text>
</comment>
<protein>
    <recommendedName>
        <fullName evidence="6">Ribosomal RNA large subunit methyltransferase K/L</fullName>
    </recommendedName>
    <domain>
        <recommendedName>
            <fullName evidence="6">23S rRNA m2G2445 methyltransferase</fullName>
            <ecNumber evidence="6">2.1.1.173</ecNumber>
        </recommendedName>
        <alternativeName>
            <fullName evidence="6">rRNA (guanine-N(2)-)-methyltransferase RlmL</fullName>
        </alternativeName>
    </domain>
    <domain>
        <recommendedName>
            <fullName evidence="6">23S rRNA m7G2069 methyltransferase</fullName>
            <ecNumber evidence="6">2.1.1.264</ecNumber>
        </recommendedName>
        <alternativeName>
            <fullName evidence="6">rRNA (guanine-N(7)-)-methyltransferase RlmK</fullName>
        </alternativeName>
    </domain>
</protein>
<dbReference type="InterPro" id="IPR000241">
    <property type="entry name" value="RlmKL-like_Mtase"/>
</dbReference>
<name>A0A6N7XNW8_9ACTN</name>
<dbReference type="Gene3D" id="3.30.2130.30">
    <property type="match status" value="1"/>
</dbReference>
<keyword evidence="7" id="KW-0694">RNA-binding</keyword>
<dbReference type="EMBL" id="VUNC01000004">
    <property type="protein sequence ID" value="MST72664.1"/>
    <property type="molecule type" value="Genomic_DNA"/>
</dbReference>
<evidence type="ECO:0000259" key="9">
    <source>
        <dbReference type="PROSITE" id="PS51165"/>
    </source>
</evidence>
<dbReference type="EC" id="2.1.1.173" evidence="6"/>
<evidence type="ECO:0000256" key="4">
    <source>
        <dbReference type="ARBA" id="ARBA00022679"/>
    </source>
</evidence>
<dbReference type="NCBIfam" id="NF008748">
    <property type="entry name" value="PRK11783.1"/>
    <property type="match status" value="1"/>
</dbReference>
<dbReference type="InterPro" id="IPR004114">
    <property type="entry name" value="THUMP_dom"/>
</dbReference>
<dbReference type="SMART" id="SM00981">
    <property type="entry name" value="THUMP"/>
    <property type="match status" value="1"/>
</dbReference>
<organism evidence="10 11">
    <name type="scientific">Olsenella porci</name>
    <dbReference type="NCBI Taxonomy" id="2652279"/>
    <lineage>
        <taxon>Bacteria</taxon>
        <taxon>Bacillati</taxon>
        <taxon>Actinomycetota</taxon>
        <taxon>Coriobacteriia</taxon>
        <taxon>Coriobacteriales</taxon>
        <taxon>Atopobiaceae</taxon>
        <taxon>Olsenella</taxon>
    </lineage>
</organism>
<dbReference type="HAMAP" id="MF_01858">
    <property type="entry name" value="23SrRNA_methyltr_KL"/>
    <property type="match status" value="1"/>
</dbReference>
<dbReference type="InterPro" id="IPR054170">
    <property type="entry name" value="RlmL_1st"/>
</dbReference>
<dbReference type="Pfam" id="PF01170">
    <property type="entry name" value="UPF0020"/>
    <property type="match status" value="1"/>
</dbReference>
<dbReference type="PROSITE" id="PS51165">
    <property type="entry name" value="THUMP"/>
    <property type="match status" value="1"/>
</dbReference>
<keyword evidence="11" id="KW-1185">Reference proteome</keyword>
<evidence type="ECO:0000313" key="11">
    <source>
        <dbReference type="Proteomes" id="UP000469325"/>
    </source>
</evidence>
<dbReference type="EC" id="2.1.1.264" evidence="6"/>
<dbReference type="RefSeq" id="WP_154435034.1">
    <property type="nucleotide sequence ID" value="NZ_VUNC01000004.1"/>
</dbReference>